<dbReference type="PANTHER" id="PTHR21310">
    <property type="entry name" value="AMINOGLYCOSIDE PHOSPHOTRANSFERASE-RELATED-RELATED"/>
    <property type="match status" value="1"/>
</dbReference>
<dbReference type="Pfam" id="PF01636">
    <property type="entry name" value="APH"/>
    <property type="match status" value="1"/>
</dbReference>
<dbReference type="InterPro" id="IPR011009">
    <property type="entry name" value="Kinase-like_dom_sf"/>
</dbReference>
<gene>
    <name evidence="2" type="ORF">Sste5346_003773</name>
</gene>
<sequence>MDITNLNWKETIYDPDASLRKAMQRTDWPALCRLATSLRGGVPCKPLDTTTNGLNNMARLLQFDDSVLWVARIAMRPPEVASAKLRSEVDTMRWIHESSGLPVPKVFASETEVGPRNVAGVPFVLMEFLPGNTAMDSNGGYDVNRGVIPEALRPQFYRQVAAFHVQMTSLRLPQIGTVRQREDGGFEAGPIPGIGGPFDTATEFFNAWADYTKFPRRPDEIVEIMRGAPETQQVLSSVETFLTRLRDMAPRLAQHHKSDNGPFPLCHSDFLHSNIVVDHDTFDVLGIIDWEGACTLPLELVQFPRFLSFMPRNFGSPNRFYEDGMPQDDEERQQWQERQQYLQMVNEYENNEGGGDHTLSKCLADESSQALPYAMDGFDGGKMGLYGQVLDDIEKVLSEGK</sequence>
<feature type="domain" description="Aminoglycoside phosphotransferase" evidence="1">
    <location>
        <begin position="73"/>
        <end position="295"/>
    </location>
</feature>
<reference evidence="2 3" key="1">
    <citation type="journal article" date="2024" name="IMA Fungus">
        <title>IMA Genome - F19 : A genome assembly and annotation guide to empower mycologists, including annotated draft genome sequences of Ceratocystis pirilliformis, Diaporthe australafricana, Fusarium ophioides, Paecilomyces lecythidis, and Sporothrix stenoceras.</title>
        <authorList>
            <person name="Aylward J."/>
            <person name="Wilson A.M."/>
            <person name="Visagie C.M."/>
            <person name="Spraker J."/>
            <person name="Barnes I."/>
            <person name="Buitendag C."/>
            <person name="Ceriani C."/>
            <person name="Del Mar Angel L."/>
            <person name="du Plessis D."/>
            <person name="Fuchs T."/>
            <person name="Gasser K."/>
            <person name="Kramer D."/>
            <person name="Li W."/>
            <person name="Munsamy K."/>
            <person name="Piso A."/>
            <person name="Price J.L."/>
            <person name="Sonnekus B."/>
            <person name="Thomas C."/>
            <person name="van der Nest A."/>
            <person name="van Dijk A."/>
            <person name="van Heerden A."/>
            <person name="van Vuuren N."/>
            <person name="Yilmaz N."/>
            <person name="Duong T.A."/>
            <person name="van der Merwe N.A."/>
            <person name="Wingfield M.J."/>
            <person name="Wingfield B.D."/>
        </authorList>
    </citation>
    <scope>NUCLEOTIDE SEQUENCE [LARGE SCALE GENOMIC DNA]</scope>
    <source>
        <strain evidence="2 3">CMW 5346</strain>
    </source>
</reference>
<dbReference type="InterPro" id="IPR002575">
    <property type="entry name" value="Aminoglycoside_PTrfase"/>
</dbReference>
<dbReference type="Gene3D" id="3.90.1200.10">
    <property type="match status" value="1"/>
</dbReference>
<name>A0ABR3ZB78_9PEZI</name>
<keyword evidence="3" id="KW-1185">Reference proteome</keyword>
<dbReference type="InterPro" id="IPR051678">
    <property type="entry name" value="AGP_Transferase"/>
</dbReference>
<accession>A0ABR3ZB78</accession>
<dbReference type="Gene3D" id="3.30.200.20">
    <property type="entry name" value="Phosphorylase Kinase, domain 1"/>
    <property type="match status" value="1"/>
</dbReference>
<comment type="caution">
    <text evidence="2">The sequence shown here is derived from an EMBL/GenBank/DDBJ whole genome shotgun (WGS) entry which is preliminary data.</text>
</comment>
<dbReference type="PANTHER" id="PTHR21310:SF37">
    <property type="entry name" value="AMINOGLYCOSIDE PHOSPHOTRANSFERASE DOMAIN-CONTAINING PROTEIN"/>
    <property type="match status" value="1"/>
</dbReference>
<dbReference type="SUPFAM" id="SSF56112">
    <property type="entry name" value="Protein kinase-like (PK-like)"/>
    <property type="match status" value="1"/>
</dbReference>
<evidence type="ECO:0000313" key="2">
    <source>
        <dbReference type="EMBL" id="KAL1897921.1"/>
    </source>
</evidence>
<dbReference type="Proteomes" id="UP001583186">
    <property type="component" value="Unassembled WGS sequence"/>
</dbReference>
<evidence type="ECO:0000313" key="3">
    <source>
        <dbReference type="Proteomes" id="UP001583186"/>
    </source>
</evidence>
<protein>
    <recommendedName>
        <fullName evidence="1">Aminoglycoside phosphotransferase domain-containing protein</fullName>
    </recommendedName>
</protein>
<evidence type="ECO:0000259" key="1">
    <source>
        <dbReference type="Pfam" id="PF01636"/>
    </source>
</evidence>
<dbReference type="EMBL" id="JAWCUI010000017">
    <property type="protein sequence ID" value="KAL1897921.1"/>
    <property type="molecule type" value="Genomic_DNA"/>
</dbReference>
<organism evidence="2 3">
    <name type="scientific">Sporothrix stenoceras</name>
    <dbReference type="NCBI Taxonomy" id="5173"/>
    <lineage>
        <taxon>Eukaryota</taxon>
        <taxon>Fungi</taxon>
        <taxon>Dikarya</taxon>
        <taxon>Ascomycota</taxon>
        <taxon>Pezizomycotina</taxon>
        <taxon>Sordariomycetes</taxon>
        <taxon>Sordariomycetidae</taxon>
        <taxon>Ophiostomatales</taxon>
        <taxon>Ophiostomataceae</taxon>
        <taxon>Sporothrix</taxon>
    </lineage>
</organism>
<proteinExistence type="predicted"/>